<reference evidence="1 2" key="2">
    <citation type="journal article" date="2017" name="Genome Biol.">
        <title>New reference genome sequences of hot pepper reveal the massive evolution of plant disease-resistance genes by retroduplication.</title>
        <authorList>
            <person name="Kim S."/>
            <person name="Park J."/>
            <person name="Yeom S.I."/>
            <person name="Kim Y.M."/>
            <person name="Seo E."/>
            <person name="Kim K.T."/>
            <person name="Kim M.S."/>
            <person name="Lee J.M."/>
            <person name="Cheong K."/>
            <person name="Shin H.S."/>
            <person name="Kim S.B."/>
            <person name="Han K."/>
            <person name="Lee J."/>
            <person name="Park M."/>
            <person name="Lee H.A."/>
            <person name="Lee H.Y."/>
            <person name="Lee Y."/>
            <person name="Oh S."/>
            <person name="Lee J.H."/>
            <person name="Choi E."/>
            <person name="Choi E."/>
            <person name="Lee S.E."/>
            <person name="Jeon J."/>
            <person name="Kim H."/>
            <person name="Choi G."/>
            <person name="Song H."/>
            <person name="Lee J."/>
            <person name="Lee S.C."/>
            <person name="Kwon J.K."/>
            <person name="Lee H.Y."/>
            <person name="Koo N."/>
            <person name="Hong Y."/>
            <person name="Kim R.W."/>
            <person name="Kang W.H."/>
            <person name="Huh J.H."/>
            <person name="Kang B.C."/>
            <person name="Yang T.J."/>
            <person name="Lee Y.H."/>
            <person name="Bennetzen J.L."/>
            <person name="Choi D."/>
        </authorList>
    </citation>
    <scope>NUCLEOTIDE SEQUENCE [LARGE SCALE GENOMIC DNA]</scope>
    <source>
        <strain evidence="2">cv. CM334</strain>
    </source>
</reference>
<accession>A0A2G2ZQC9</accession>
<protein>
    <submittedName>
        <fullName evidence="1">Uncharacterized protein</fullName>
    </submittedName>
</protein>
<dbReference type="AlphaFoldDB" id="A0A2G2ZQC9"/>
<keyword evidence="2" id="KW-1185">Reference proteome</keyword>
<evidence type="ECO:0000313" key="1">
    <source>
        <dbReference type="EMBL" id="PHT84157.1"/>
    </source>
</evidence>
<reference evidence="1 2" key="1">
    <citation type="journal article" date="2014" name="Nat. Genet.">
        <title>Genome sequence of the hot pepper provides insights into the evolution of pungency in Capsicum species.</title>
        <authorList>
            <person name="Kim S."/>
            <person name="Park M."/>
            <person name="Yeom S.I."/>
            <person name="Kim Y.M."/>
            <person name="Lee J.M."/>
            <person name="Lee H.A."/>
            <person name="Seo E."/>
            <person name="Choi J."/>
            <person name="Cheong K."/>
            <person name="Kim K.T."/>
            <person name="Jung K."/>
            <person name="Lee G.W."/>
            <person name="Oh S.K."/>
            <person name="Bae C."/>
            <person name="Kim S.B."/>
            <person name="Lee H.Y."/>
            <person name="Kim S.Y."/>
            <person name="Kim M.S."/>
            <person name="Kang B.C."/>
            <person name="Jo Y.D."/>
            <person name="Yang H.B."/>
            <person name="Jeong H.J."/>
            <person name="Kang W.H."/>
            <person name="Kwon J.K."/>
            <person name="Shin C."/>
            <person name="Lim J.Y."/>
            <person name="Park J.H."/>
            <person name="Huh J.H."/>
            <person name="Kim J.S."/>
            <person name="Kim B.D."/>
            <person name="Cohen O."/>
            <person name="Paran I."/>
            <person name="Suh M.C."/>
            <person name="Lee S.B."/>
            <person name="Kim Y.K."/>
            <person name="Shin Y."/>
            <person name="Noh S.J."/>
            <person name="Park J."/>
            <person name="Seo Y.S."/>
            <person name="Kwon S.Y."/>
            <person name="Kim H.A."/>
            <person name="Park J.M."/>
            <person name="Kim H.J."/>
            <person name="Choi S.B."/>
            <person name="Bosland P.W."/>
            <person name="Reeves G."/>
            <person name="Jo S.H."/>
            <person name="Lee B.W."/>
            <person name="Cho H.T."/>
            <person name="Choi H.S."/>
            <person name="Lee M.S."/>
            <person name="Yu Y."/>
            <person name="Do Choi Y."/>
            <person name="Park B.S."/>
            <person name="van Deynze A."/>
            <person name="Ashrafi H."/>
            <person name="Hill T."/>
            <person name="Kim W.T."/>
            <person name="Pai H.S."/>
            <person name="Ahn H.K."/>
            <person name="Yeam I."/>
            <person name="Giovannoni J.J."/>
            <person name="Rose J.K."/>
            <person name="Sorensen I."/>
            <person name="Lee S.J."/>
            <person name="Kim R.W."/>
            <person name="Choi I.Y."/>
            <person name="Choi B.S."/>
            <person name="Lim J.S."/>
            <person name="Lee Y.H."/>
            <person name="Choi D."/>
        </authorList>
    </citation>
    <scope>NUCLEOTIDE SEQUENCE [LARGE SCALE GENOMIC DNA]</scope>
    <source>
        <strain evidence="2">cv. CM334</strain>
    </source>
</reference>
<dbReference type="Proteomes" id="UP000222542">
    <property type="component" value="Unassembled WGS sequence"/>
</dbReference>
<name>A0A2G2ZQC9_CAPAN</name>
<proteinExistence type="predicted"/>
<comment type="caution">
    <text evidence="1">The sequence shown here is derived from an EMBL/GenBank/DDBJ whole genome shotgun (WGS) entry which is preliminary data.</text>
</comment>
<dbReference type="EMBL" id="AYRZ02000004">
    <property type="protein sequence ID" value="PHT84157.1"/>
    <property type="molecule type" value="Genomic_DNA"/>
</dbReference>
<organism evidence="1 2">
    <name type="scientific">Capsicum annuum</name>
    <name type="common">Capsicum pepper</name>
    <dbReference type="NCBI Taxonomy" id="4072"/>
    <lineage>
        <taxon>Eukaryota</taxon>
        <taxon>Viridiplantae</taxon>
        <taxon>Streptophyta</taxon>
        <taxon>Embryophyta</taxon>
        <taxon>Tracheophyta</taxon>
        <taxon>Spermatophyta</taxon>
        <taxon>Magnoliopsida</taxon>
        <taxon>eudicotyledons</taxon>
        <taxon>Gunneridae</taxon>
        <taxon>Pentapetalae</taxon>
        <taxon>asterids</taxon>
        <taxon>lamiids</taxon>
        <taxon>Solanales</taxon>
        <taxon>Solanaceae</taxon>
        <taxon>Solanoideae</taxon>
        <taxon>Capsiceae</taxon>
        <taxon>Capsicum</taxon>
    </lineage>
</organism>
<evidence type="ECO:0000313" key="2">
    <source>
        <dbReference type="Proteomes" id="UP000222542"/>
    </source>
</evidence>
<sequence>MILLCCIRTQPKSTLYASQYTMNPFEPSGRARTGVELMISEGLKYNSEMVCMITLTMRIDKDIIYEDYDEHVQVLLEHPFYQVYESYWGISMTKGDDYFWNVTFSDSELMIARSEVYLREIAGTLKLVKQVIDSGKRILVLDCDFIELMVINAHSEISIFFAHEQHWCTPRGNTGPDESLI</sequence>
<gene>
    <name evidence="1" type="ORF">T459_12600</name>
</gene>
<dbReference type="Gramene" id="PHT84157">
    <property type="protein sequence ID" value="PHT84157"/>
    <property type="gene ID" value="T459_12600"/>
</dbReference>